<sequence>MGFSTPMYDLSKYLEWTTNGNIQLPDFQRGYKWEDERIRSLLVTILRGHPLGIVMLLETGSDQVRFKPRPIEGAKVSPGTEPAFLLLDGQQRLTSLTQALTGNGVVATKDDRGKRLERRYFVHMATALEGEDRIDEALISVPADGVIRTNFGRDVLLDLSTTEKEQAEGYFPLRLLYEPVETLPWIFGCVESSIGRDFYSTIVTPASRYRIPAVELDSETGKSAVATVFEKVNTGGLQLTVFELLTAIFAGDKTHFDQTGTDFRLNDDWRDIQKSLSQYPVLGSVDNTDFLQVVTLLSTRNRNLRDRSTRPAAISAKREDTLKLKLGEYLEWRGPVRDAFQWAATFLADLHIFDVRFLPYPKQLVPLAAIRVVLGKDADLRGVKKRIVQWYWCGILGELYGGANETRFARDLDQVPAWATDKDDASQPKTVTDAGFLESRFYSLRTRNSAAYKGIYALLLGEGAKDWMLDKAFDKVQYTELKVDIHHIFPYQWCLENGIDAELRESIVNKTPLSAQTNRTIGGSAPSRYLAVIERKAQIDGSQLDELVATHAASSAAMRADDFDAHFAYRLDRLVELVENATGKTVQRDEADGAPTEMSNAFELENEIEVTMENELNVVLEGELF</sequence>
<dbReference type="PANTHER" id="PTHR37292">
    <property type="entry name" value="VNG6097C"/>
    <property type="match status" value="1"/>
</dbReference>
<dbReference type="InterPro" id="IPR004919">
    <property type="entry name" value="GmrSD_N"/>
</dbReference>
<keyword evidence="3" id="KW-1185">Reference proteome</keyword>
<reference evidence="2 3" key="1">
    <citation type="submission" date="2021-05" db="EMBL/GenBank/DDBJ databases">
        <authorList>
            <person name="Kumar R."/>
            <person name="Kumar A."/>
            <person name="Mukhia S."/>
        </authorList>
    </citation>
    <scope>NUCLEOTIDE SEQUENCE [LARGE SCALE GENOMIC DNA]</scope>
    <source>
        <strain evidence="2 3">ERMR7:08</strain>
    </source>
</reference>
<feature type="domain" description="GmrSD restriction endonucleases N-terminal" evidence="1">
    <location>
        <begin position="18"/>
        <end position="249"/>
    </location>
</feature>
<dbReference type="PANTHER" id="PTHR37292:SF2">
    <property type="entry name" value="DUF262 DOMAIN-CONTAINING PROTEIN"/>
    <property type="match status" value="1"/>
</dbReference>
<proteinExistence type="predicted"/>
<dbReference type="EMBL" id="CP075584">
    <property type="protein sequence ID" value="WBM79846.1"/>
    <property type="molecule type" value="Genomic_DNA"/>
</dbReference>
<gene>
    <name evidence="2" type="ORF">KIV56_17010</name>
</gene>
<evidence type="ECO:0000313" key="3">
    <source>
        <dbReference type="Proteomes" id="UP001212421"/>
    </source>
</evidence>
<evidence type="ECO:0000259" key="1">
    <source>
        <dbReference type="Pfam" id="PF03235"/>
    </source>
</evidence>
<accession>A0ABY7NBG6</accession>
<dbReference type="RefSeq" id="WP_281534459.1">
    <property type="nucleotide sequence ID" value="NZ_CP075584.1"/>
</dbReference>
<dbReference type="Pfam" id="PF03235">
    <property type="entry name" value="GmrSD_N"/>
    <property type="match status" value="1"/>
</dbReference>
<evidence type="ECO:0000313" key="2">
    <source>
        <dbReference type="EMBL" id="WBM79846.1"/>
    </source>
</evidence>
<protein>
    <submittedName>
        <fullName evidence="2">DUF262 domain-containing protein</fullName>
    </submittedName>
</protein>
<name>A0ABY7NBG6_9MICO</name>
<dbReference type="Proteomes" id="UP001212421">
    <property type="component" value="Chromosome"/>
</dbReference>
<organism evidence="2 3">
    <name type="scientific">Cryobacterium breve</name>
    <dbReference type="NCBI Taxonomy" id="1259258"/>
    <lineage>
        <taxon>Bacteria</taxon>
        <taxon>Bacillati</taxon>
        <taxon>Actinomycetota</taxon>
        <taxon>Actinomycetes</taxon>
        <taxon>Micrococcales</taxon>
        <taxon>Microbacteriaceae</taxon>
        <taxon>Cryobacterium</taxon>
    </lineage>
</organism>